<dbReference type="InterPro" id="IPR027417">
    <property type="entry name" value="P-loop_NTPase"/>
</dbReference>
<dbReference type="NCBIfam" id="NF045780">
    <property type="entry name" value="TrlF_fam_ATP"/>
    <property type="match status" value="1"/>
</dbReference>
<dbReference type="PANTHER" id="PTHR32182:SF22">
    <property type="entry name" value="ATP-DEPENDENT ENDONUCLEASE, OLD FAMILY-RELATED"/>
    <property type="match status" value="1"/>
</dbReference>
<dbReference type="InterPro" id="IPR003959">
    <property type="entry name" value="ATPase_AAA_core"/>
</dbReference>
<sequence>MPAEYFDEVWSLTNGAQFLRGDLHIHSFGGSHDVQDNSATPVAIVQTAVSNGLSVIAIADHNQITSVEQAINESANHNILVVPAVELSTLQGHLLCYLPDFTTLSTFVAQLIIHDKGTSTSRVENSMVDCLHRLQAFGGFGVLAHVDGPKGLEREVPGAPPHKADIIRHPALLGIELKNATSDIAYSINDPDPVRQGLGKIRSDAEDGSLPQLARVLNSDSHSLAKLGHNAAGDRRITRYKLETLSFEALHYAMRNSDARVRLEDEIPRSVPTVSAIKFSGGFLRDQSIHFSPNLTCIIGGRGTGKSTMFEGVRAFSSIPSQSSVIDSDVWPERIDLMFVDEADDSHHLSRSKGDEICTNNDDPLEGPVSIPVECYGQGETQKISEQAQSDPGALLRYLDRFTNVSELISAEEKFRSQIIALDAEIAKSRSMVEQIPQCERDLGVTRQQIKKFTDGNAKELIKSYQQIETERQARRTVVAQAKEVVNSLDYAAAKTSIGLLKSAADETNLVLGRDEFAAIKASADAFESSLSSSEADIQSRSAALNQLVEAKVEAWGQKEVNLLSVIDTQRQALEAQGITVDTAYLAQITQNEASLAERLKNLKAWEPHLATQLQKHEELRGLRWSARSQIYEQRRLFAAKATGNLRDALSDLNVSLKFEESAHSPVVQDLLVEVMGWRTNQVPRAEMIVRNLTVPKFIDAVRSNVPNAIANLQTKDGVSIFNSSDAATMVERFREPSNLARLEAAPVYDRPYLTVTRETQDQSGAREFKVREFAQLSLGQQQSVLLALMLSSDNPNPLLIDQPEDNLDGQFIYAQLVPVIRLAKEKRQIIIVTHNPNIAVLGDAEQIVVLGANNERSTVVSRGSIDNGPTRDSCCNILEGARSAFTKRKHIYRL</sequence>
<accession>A0ABU9IE68</accession>
<evidence type="ECO:0000313" key="2">
    <source>
        <dbReference type="EMBL" id="MEL1250726.1"/>
    </source>
</evidence>
<evidence type="ECO:0000259" key="1">
    <source>
        <dbReference type="Pfam" id="PF13304"/>
    </source>
</evidence>
<dbReference type="SUPFAM" id="SSF52540">
    <property type="entry name" value="P-loop containing nucleoside triphosphate hydrolases"/>
    <property type="match status" value="1"/>
</dbReference>
<dbReference type="SUPFAM" id="SSF89550">
    <property type="entry name" value="PHP domain-like"/>
    <property type="match status" value="1"/>
</dbReference>
<feature type="domain" description="ATPase AAA-type core" evidence="1">
    <location>
        <begin position="772"/>
        <end position="839"/>
    </location>
</feature>
<gene>
    <name evidence="2" type="ORF">AAEO60_08590</name>
</gene>
<protein>
    <submittedName>
        <fullName evidence="2">TrlF family AAA-like ATPase</fullName>
    </submittedName>
</protein>
<organism evidence="2 3">
    <name type="scientific">Aurantiacibacter gilvus</name>
    <dbReference type="NCBI Taxonomy" id="3139141"/>
    <lineage>
        <taxon>Bacteria</taxon>
        <taxon>Pseudomonadati</taxon>
        <taxon>Pseudomonadota</taxon>
        <taxon>Alphaproteobacteria</taxon>
        <taxon>Sphingomonadales</taxon>
        <taxon>Erythrobacteraceae</taxon>
        <taxon>Aurantiacibacter</taxon>
    </lineage>
</organism>
<proteinExistence type="predicted"/>
<dbReference type="Gene3D" id="3.40.50.300">
    <property type="entry name" value="P-loop containing nucleotide triphosphate hydrolases"/>
    <property type="match status" value="2"/>
</dbReference>
<dbReference type="InterPro" id="IPR016195">
    <property type="entry name" value="Pol/histidinol_Pase-like"/>
</dbReference>
<dbReference type="Proteomes" id="UP001497045">
    <property type="component" value="Unassembled WGS sequence"/>
</dbReference>
<name>A0ABU9IE68_9SPHN</name>
<keyword evidence="3" id="KW-1185">Reference proteome</keyword>
<dbReference type="Gene3D" id="3.20.20.140">
    <property type="entry name" value="Metal-dependent hydrolases"/>
    <property type="match status" value="1"/>
</dbReference>
<dbReference type="RefSeq" id="WP_341673236.1">
    <property type="nucleotide sequence ID" value="NZ_JBBYHV010000001.1"/>
</dbReference>
<evidence type="ECO:0000313" key="3">
    <source>
        <dbReference type="Proteomes" id="UP001497045"/>
    </source>
</evidence>
<dbReference type="InterPro" id="IPR054787">
    <property type="entry name" value="TrlF_ATPase"/>
</dbReference>
<comment type="caution">
    <text evidence="2">The sequence shown here is derived from an EMBL/GenBank/DDBJ whole genome shotgun (WGS) entry which is preliminary data.</text>
</comment>
<dbReference type="EMBL" id="JBBYHV010000001">
    <property type="protein sequence ID" value="MEL1250726.1"/>
    <property type="molecule type" value="Genomic_DNA"/>
</dbReference>
<dbReference type="Pfam" id="PF13304">
    <property type="entry name" value="AAA_21"/>
    <property type="match status" value="1"/>
</dbReference>
<reference evidence="2 3" key="1">
    <citation type="submission" date="2024-04" db="EMBL/GenBank/DDBJ databases">
        <title>Aurantiacibacter sp. DGU6 16S ribosomal RNA gene Genome sequencing and assembly.</title>
        <authorList>
            <person name="Park S."/>
        </authorList>
    </citation>
    <scope>NUCLEOTIDE SEQUENCE [LARGE SCALE GENOMIC DNA]</scope>
    <source>
        <strain evidence="2 3">DGU6</strain>
    </source>
</reference>
<dbReference type="PANTHER" id="PTHR32182">
    <property type="entry name" value="DNA REPLICATION AND REPAIR PROTEIN RECF"/>
    <property type="match status" value="1"/>
</dbReference>